<dbReference type="Pfam" id="PF13177">
    <property type="entry name" value="DNA_pol3_delta2"/>
    <property type="match status" value="1"/>
</dbReference>
<dbReference type="NCBIfam" id="TIGR00678">
    <property type="entry name" value="holB"/>
    <property type="match status" value="1"/>
</dbReference>
<proteinExistence type="predicted"/>
<dbReference type="InterPro" id="IPR050238">
    <property type="entry name" value="DNA_Rep/Repair_Clamp_Loader"/>
</dbReference>
<gene>
    <name evidence="4" type="primary">holB</name>
    <name evidence="4" type="ORF">ACFOSU_10725</name>
</gene>
<evidence type="ECO:0000256" key="2">
    <source>
        <dbReference type="ARBA" id="ARBA00022932"/>
    </source>
</evidence>
<accession>A0ABV7ER45</accession>
<dbReference type="PANTHER" id="PTHR11669:SF8">
    <property type="entry name" value="DNA POLYMERASE III SUBUNIT DELTA"/>
    <property type="match status" value="1"/>
</dbReference>
<dbReference type="PANTHER" id="PTHR11669">
    <property type="entry name" value="REPLICATION FACTOR C / DNA POLYMERASE III GAMMA-TAU SUBUNIT"/>
    <property type="match status" value="1"/>
</dbReference>
<dbReference type="SUPFAM" id="SSF52540">
    <property type="entry name" value="P-loop containing nucleoside triphosphate hydrolases"/>
    <property type="match status" value="1"/>
</dbReference>
<evidence type="ECO:0000313" key="5">
    <source>
        <dbReference type="Proteomes" id="UP001595462"/>
    </source>
</evidence>
<protein>
    <recommendedName>
        <fullName evidence="1">DNA-directed DNA polymerase</fullName>
        <ecNumber evidence="1">2.7.7.7</ecNumber>
    </recommendedName>
</protein>
<keyword evidence="5" id="KW-1185">Reference proteome</keyword>
<dbReference type="GO" id="GO:0003887">
    <property type="term" value="F:DNA-directed DNA polymerase activity"/>
    <property type="evidence" value="ECO:0007669"/>
    <property type="project" value="UniProtKB-EC"/>
</dbReference>
<keyword evidence="4" id="KW-0548">Nucleotidyltransferase</keyword>
<reference evidence="5" key="1">
    <citation type="journal article" date="2019" name="Int. J. Syst. Evol. Microbiol.">
        <title>The Global Catalogue of Microorganisms (GCM) 10K type strain sequencing project: providing services to taxonomists for standard genome sequencing and annotation.</title>
        <authorList>
            <consortium name="The Broad Institute Genomics Platform"/>
            <consortium name="The Broad Institute Genome Sequencing Center for Infectious Disease"/>
            <person name="Wu L."/>
            <person name="Ma J."/>
        </authorList>
    </citation>
    <scope>NUCLEOTIDE SEQUENCE [LARGE SCALE GENOMIC DNA]</scope>
    <source>
        <strain evidence="5">KCTC 52640</strain>
    </source>
</reference>
<keyword evidence="2" id="KW-0239">DNA-directed DNA polymerase</keyword>
<evidence type="ECO:0000256" key="3">
    <source>
        <dbReference type="ARBA" id="ARBA00049244"/>
    </source>
</evidence>
<dbReference type="InterPro" id="IPR027417">
    <property type="entry name" value="P-loop_NTPase"/>
</dbReference>
<dbReference type="RefSeq" id="WP_380689405.1">
    <property type="nucleotide sequence ID" value="NZ_JBHRSS010000004.1"/>
</dbReference>
<dbReference type="EC" id="2.7.7.7" evidence="1"/>
<evidence type="ECO:0000256" key="1">
    <source>
        <dbReference type="ARBA" id="ARBA00012417"/>
    </source>
</evidence>
<comment type="caution">
    <text evidence="4">The sequence shown here is derived from an EMBL/GenBank/DDBJ whole genome shotgun (WGS) entry which is preliminary data.</text>
</comment>
<dbReference type="Gene3D" id="3.40.50.300">
    <property type="entry name" value="P-loop containing nucleotide triphosphate hydrolases"/>
    <property type="match status" value="1"/>
</dbReference>
<dbReference type="InterPro" id="IPR004622">
    <property type="entry name" value="DNA_pol_HolB"/>
</dbReference>
<sequence length="329" mass="36367">MPTPVPNAPGWHDALWQHMGQAIAQDRVAHGLLICGPPGVGKRVFAARIVAALLCRGRADNGDACGECPACRQLGAETHPDVSRLVPEETGRMIKVEQVRNFSRRLHLTPQYDSGRIGWIDPAEQLSMSAANSLLKTLEEPPARCHIVLMTDRVSALMPTIRSRCQLWRVPPPAPADASAWLQTQDIATEGLDDDSLRTPFAVLERTTRDYDALTRNWDTALSDVIRNREDVSSAAARLAKDPPDLWLDWLYRRASALLSIALGDTRNSFLPKPLEQIALKLDPAVFQPWMAQVAGTARLAHSNADWQLVIESLLLNLKGSLKRRPAQP</sequence>
<organism evidence="4 5">
    <name type="scientific">Salinisphaera aquimarina</name>
    <dbReference type="NCBI Taxonomy" id="2094031"/>
    <lineage>
        <taxon>Bacteria</taxon>
        <taxon>Pseudomonadati</taxon>
        <taxon>Pseudomonadota</taxon>
        <taxon>Gammaproteobacteria</taxon>
        <taxon>Salinisphaerales</taxon>
        <taxon>Salinisphaeraceae</taxon>
        <taxon>Salinisphaera</taxon>
    </lineage>
</organism>
<dbReference type="Proteomes" id="UP001595462">
    <property type="component" value="Unassembled WGS sequence"/>
</dbReference>
<keyword evidence="4" id="KW-0808">Transferase</keyword>
<evidence type="ECO:0000313" key="4">
    <source>
        <dbReference type="EMBL" id="MFC3104361.1"/>
    </source>
</evidence>
<name>A0ABV7ER45_9GAMM</name>
<dbReference type="EMBL" id="JBHRSS010000004">
    <property type="protein sequence ID" value="MFC3104361.1"/>
    <property type="molecule type" value="Genomic_DNA"/>
</dbReference>
<comment type="catalytic activity">
    <reaction evidence="3">
        <text>DNA(n) + a 2'-deoxyribonucleoside 5'-triphosphate = DNA(n+1) + diphosphate</text>
        <dbReference type="Rhea" id="RHEA:22508"/>
        <dbReference type="Rhea" id="RHEA-COMP:17339"/>
        <dbReference type="Rhea" id="RHEA-COMP:17340"/>
        <dbReference type="ChEBI" id="CHEBI:33019"/>
        <dbReference type="ChEBI" id="CHEBI:61560"/>
        <dbReference type="ChEBI" id="CHEBI:173112"/>
        <dbReference type="EC" id="2.7.7.7"/>
    </reaction>
</comment>